<comment type="cofactor">
    <cofactor evidence="1">
        <name>FMN</name>
        <dbReference type="ChEBI" id="CHEBI:58210"/>
    </cofactor>
</comment>
<keyword evidence="12" id="KW-1185">Reference proteome</keyword>
<dbReference type="NCBIfam" id="NF008774">
    <property type="entry name" value="PRK11815.1"/>
    <property type="match status" value="1"/>
</dbReference>
<evidence type="ECO:0000256" key="6">
    <source>
        <dbReference type="ARBA" id="ARBA00022857"/>
    </source>
</evidence>
<dbReference type="OrthoDB" id="10262250at2759"/>
<organism evidence="11 12">
    <name type="scientific">Monoraphidium neglectum</name>
    <dbReference type="NCBI Taxonomy" id="145388"/>
    <lineage>
        <taxon>Eukaryota</taxon>
        <taxon>Viridiplantae</taxon>
        <taxon>Chlorophyta</taxon>
        <taxon>core chlorophytes</taxon>
        <taxon>Chlorophyceae</taxon>
        <taxon>CS clade</taxon>
        <taxon>Sphaeropleales</taxon>
        <taxon>Selenastraceae</taxon>
        <taxon>Monoraphidium</taxon>
    </lineage>
</organism>
<feature type="compositionally biased region" description="Basic and acidic residues" evidence="9">
    <location>
        <begin position="1109"/>
        <end position="1127"/>
    </location>
</feature>
<evidence type="ECO:0000256" key="2">
    <source>
        <dbReference type="ARBA" id="ARBA00022555"/>
    </source>
</evidence>
<feature type="region of interest" description="Disordered" evidence="9">
    <location>
        <begin position="1014"/>
        <end position="1037"/>
    </location>
</feature>
<dbReference type="EMBL" id="KK100893">
    <property type="protein sequence ID" value="KIZ03210.1"/>
    <property type="molecule type" value="Genomic_DNA"/>
</dbReference>
<dbReference type="RefSeq" id="XP_013902229.1">
    <property type="nucleotide sequence ID" value="XM_014046775.1"/>
</dbReference>
<dbReference type="Gene3D" id="3.20.20.70">
    <property type="entry name" value="Aldolase class I"/>
    <property type="match status" value="1"/>
</dbReference>
<keyword evidence="3" id="KW-0285">Flavoprotein</keyword>
<dbReference type="SUPFAM" id="SSF51395">
    <property type="entry name" value="FMN-linked oxidoreductases"/>
    <property type="match status" value="1"/>
</dbReference>
<dbReference type="Gene3D" id="1.20.120.1460">
    <property type="match status" value="1"/>
</dbReference>
<evidence type="ECO:0000256" key="5">
    <source>
        <dbReference type="ARBA" id="ARBA00022694"/>
    </source>
</evidence>
<keyword evidence="4" id="KW-0288">FMN</keyword>
<dbReference type="AlphaFoldDB" id="A0A0D2MJQ7"/>
<reference evidence="11 12" key="1">
    <citation type="journal article" date="2013" name="BMC Genomics">
        <title>Reconstruction of the lipid metabolism for the microalga Monoraphidium neglectum from its genome sequence reveals characteristics suitable for biofuel production.</title>
        <authorList>
            <person name="Bogen C."/>
            <person name="Al-Dilaimi A."/>
            <person name="Albersmeier A."/>
            <person name="Wichmann J."/>
            <person name="Grundmann M."/>
            <person name="Rupp O."/>
            <person name="Lauersen K.J."/>
            <person name="Blifernez-Klassen O."/>
            <person name="Kalinowski J."/>
            <person name="Goesmann A."/>
            <person name="Mussgnug J.H."/>
            <person name="Kruse O."/>
        </authorList>
    </citation>
    <scope>NUCLEOTIDE SEQUENCE [LARGE SCALE GENOMIC DNA]</scope>
    <source>
        <strain evidence="11 12">SAG 48.87</strain>
    </source>
</reference>
<sequence>MAPQAGFAWSADSYQLLAYDADSSARMWWMRPARGQDVAELERKGCPMLPELAALVTPRMVANSGKAPIEDESDALAAAALAVEAAAEGAAAEVGAAPAAGAAAGQGREQRHLRRQWRPAFHPAFTLTGTQPQFMLPQVTGDVLRVTTRIGAPVLPGFGPSPAAQNAAASEAARRGGGAAARRRQLSQAAVDYLMPAQAPNPDIASQAVYRRHDAHVVLVAFLSDAATMLTVDQRGLVALWPASDADRSGFGWFKPKKCFQLPPSMRTCHARGAPQTVWPLPSGRPGASPGISNPIERARRDAAGAGAGGGVFGRRPSAAAEPQARIPYEPDAEDAPPGVDGVAARRGAAGDATGGALLESRAPWIVRYRTTSAAAVAAAQAAGGAGAARPAVAGAAGAAVVVREVLHRPPEGAVAGAPARALVVSTYSAATGELLARSKQRCGAARQPFKVVAAELAPSQRDLLLFCHVAGRDDDPDSFPTFSVMVLNLAAMRCLVPRIDAPDPSYGTAAPAYALTPALPSLGSEYLLLGLGAGMLGAFSLATGQLVAELFPGIPHRAWGDLEVFASGVVAAAREDGAGRPADAGAGTVALPGFALGHYASLALARFGSAVAACGDSGRTLLVAAPAGGKGVMDWTDVHYRQLARLISRRTWLWTEMVVDKTIIHTPHPDRFLWFPPEQRPLVLQLGGSDPQTLAAAAVKAAPYGYDEINLNCGCPSDRVAGAGCFGAALMMQPRLVAACMAATRAALDAAGYPHVPLSVKCRLGVDDHDSYESLVEFVRAVSDEGGVRHFIVHARKCLLKGLSPAQNRSVPPLRHEWVWGLKRDFPHLSFSLNGGLQNAYDAAGALGLDVPGLGPGAVSGVMIGRAAYNDPWGVLGDADVAVWGEAGNPAPSRREVLERYCEYSDGMLGRWAIKEDGHREPNARALLKPVLNLFHGEHGSKRWKAAMDAALKAAPKDATVRDLLAATIDMIPQEVLDSPPLPALAVAAVAAAGGNLRQFADAAAAAAAAGAEAGGGGAAGSPRAQEQEQKGSEAAAAAAAAGTAAVKALPQPPGYSLPRPLPQPGDRAAGEDELRRQRLKEERQQQRRLEQQQAAAAAASGGGGDGSEERGKAGASAGERRRQLSEEPAAQQQAVAA</sequence>
<dbReference type="KEGG" id="mng:MNEG_4747"/>
<feature type="compositionally biased region" description="Basic and acidic residues" evidence="9">
    <location>
        <begin position="1070"/>
        <end position="1092"/>
    </location>
</feature>
<dbReference type="InterPro" id="IPR035587">
    <property type="entry name" value="DUS-like_FMN-bd"/>
</dbReference>
<evidence type="ECO:0000256" key="1">
    <source>
        <dbReference type="ARBA" id="ARBA00001917"/>
    </source>
</evidence>
<dbReference type="Proteomes" id="UP000054498">
    <property type="component" value="Unassembled WGS sequence"/>
</dbReference>
<dbReference type="CDD" id="cd02801">
    <property type="entry name" value="DUS_like_FMN"/>
    <property type="match status" value="1"/>
</dbReference>
<keyword evidence="7" id="KW-0694">RNA-binding</keyword>
<dbReference type="GO" id="GO:0017150">
    <property type="term" value="F:tRNA dihydrouridine synthase activity"/>
    <property type="evidence" value="ECO:0007669"/>
    <property type="project" value="InterPro"/>
</dbReference>
<dbReference type="PROSITE" id="PS01136">
    <property type="entry name" value="UPF0034"/>
    <property type="match status" value="1"/>
</dbReference>
<dbReference type="STRING" id="145388.A0A0D2MJQ7"/>
<dbReference type="InterPro" id="IPR018517">
    <property type="entry name" value="tRNA_hU_synthase_CS"/>
</dbReference>
<accession>A0A0D2MJQ7</accession>
<feature type="region of interest" description="Disordered" evidence="9">
    <location>
        <begin position="304"/>
        <end position="337"/>
    </location>
</feature>
<evidence type="ECO:0000313" key="12">
    <source>
        <dbReference type="Proteomes" id="UP000054498"/>
    </source>
</evidence>
<dbReference type="PANTHER" id="PTHR42907:SF1">
    <property type="entry name" value="FMN-LINKED OXIDOREDUCTASES SUPERFAMILY PROTEIN"/>
    <property type="match status" value="1"/>
</dbReference>
<evidence type="ECO:0000256" key="3">
    <source>
        <dbReference type="ARBA" id="ARBA00022630"/>
    </source>
</evidence>
<dbReference type="InterPro" id="IPR004653">
    <property type="entry name" value="DusA"/>
</dbReference>
<evidence type="ECO:0000256" key="7">
    <source>
        <dbReference type="ARBA" id="ARBA00022884"/>
    </source>
</evidence>
<dbReference type="GO" id="GO:0000049">
    <property type="term" value="F:tRNA binding"/>
    <property type="evidence" value="ECO:0007669"/>
    <property type="project" value="UniProtKB-KW"/>
</dbReference>
<feature type="domain" description="DUS-like FMN-binding" evidence="10">
    <location>
        <begin position="634"/>
        <end position="963"/>
    </location>
</feature>
<evidence type="ECO:0000259" key="10">
    <source>
        <dbReference type="Pfam" id="PF01207"/>
    </source>
</evidence>
<protein>
    <submittedName>
        <fullName evidence="11">tRNA-dihydrouridine synthase A</fullName>
        <ecNumber evidence="11">1.-.-.-</ecNumber>
    </submittedName>
</protein>
<keyword evidence="2" id="KW-0820">tRNA-binding</keyword>
<gene>
    <name evidence="11" type="ORF">MNEG_4747</name>
</gene>
<dbReference type="GeneID" id="25737624"/>
<keyword evidence="5" id="KW-0819">tRNA processing</keyword>
<keyword evidence="6" id="KW-0521">NADP</keyword>
<dbReference type="PANTHER" id="PTHR42907">
    <property type="entry name" value="FMN-LINKED OXIDOREDUCTASES SUPERFAMILY PROTEIN"/>
    <property type="match status" value="1"/>
</dbReference>
<evidence type="ECO:0000313" key="11">
    <source>
        <dbReference type="EMBL" id="KIZ03210.1"/>
    </source>
</evidence>
<feature type="region of interest" description="Disordered" evidence="9">
    <location>
        <begin position="1050"/>
        <end position="1139"/>
    </location>
</feature>
<keyword evidence="8 11" id="KW-0560">Oxidoreductase</keyword>
<dbReference type="InterPro" id="IPR013785">
    <property type="entry name" value="Aldolase_TIM"/>
</dbReference>
<evidence type="ECO:0000256" key="8">
    <source>
        <dbReference type="ARBA" id="ARBA00023002"/>
    </source>
</evidence>
<dbReference type="Pfam" id="PF01207">
    <property type="entry name" value="Dus"/>
    <property type="match status" value="1"/>
</dbReference>
<evidence type="ECO:0000256" key="9">
    <source>
        <dbReference type="SAM" id="MobiDB-lite"/>
    </source>
</evidence>
<proteinExistence type="predicted"/>
<dbReference type="GO" id="GO:0050660">
    <property type="term" value="F:flavin adenine dinucleotide binding"/>
    <property type="evidence" value="ECO:0007669"/>
    <property type="project" value="InterPro"/>
</dbReference>
<dbReference type="EC" id="1.-.-.-" evidence="11"/>
<evidence type="ECO:0000256" key="4">
    <source>
        <dbReference type="ARBA" id="ARBA00022643"/>
    </source>
</evidence>
<name>A0A0D2MJQ7_9CHLO</name>
<feature type="compositionally biased region" description="Pro residues" evidence="9">
    <location>
        <begin position="1052"/>
        <end position="1065"/>
    </location>
</feature>